<evidence type="ECO:0000313" key="10">
    <source>
        <dbReference type="RefSeq" id="XP_034236911.1"/>
    </source>
</evidence>
<keyword evidence="7" id="KW-0325">Glycoprotein</keyword>
<name>A0A6P8YJM1_THRPL</name>
<proteinExistence type="predicted"/>
<dbReference type="AlphaFoldDB" id="A0A6P8YJM1"/>
<evidence type="ECO:0000256" key="5">
    <source>
        <dbReference type="ARBA" id="ARBA00023136"/>
    </source>
</evidence>
<evidence type="ECO:0000256" key="4">
    <source>
        <dbReference type="ARBA" id="ARBA00022989"/>
    </source>
</evidence>
<keyword evidence="5 8" id="KW-0472">Membrane</keyword>
<dbReference type="GeneID" id="117642635"/>
<evidence type="ECO:0000256" key="2">
    <source>
        <dbReference type="ARBA" id="ARBA00022475"/>
    </source>
</evidence>
<evidence type="ECO:0000256" key="3">
    <source>
        <dbReference type="ARBA" id="ARBA00022692"/>
    </source>
</evidence>
<dbReference type="SUPFAM" id="SSF53850">
    <property type="entry name" value="Periplasmic binding protein-like II"/>
    <property type="match status" value="1"/>
</dbReference>
<evidence type="ECO:0000256" key="8">
    <source>
        <dbReference type="SAM" id="Phobius"/>
    </source>
</evidence>
<feature type="transmembrane region" description="Helical" evidence="8">
    <location>
        <begin position="203"/>
        <end position="228"/>
    </location>
</feature>
<dbReference type="InParanoid" id="A0A6P8YJM1"/>
<accession>A0A6P8YJM1</accession>
<dbReference type="PANTHER" id="PTHR42643">
    <property type="entry name" value="IONOTROPIC RECEPTOR 20A-RELATED"/>
    <property type="match status" value="1"/>
</dbReference>
<reference evidence="10" key="1">
    <citation type="submission" date="2025-08" db="UniProtKB">
        <authorList>
            <consortium name="RefSeq"/>
        </authorList>
    </citation>
    <scope>IDENTIFICATION</scope>
    <source>
        <tissue evidence="10">Total insect</tissue>
    </source>
</reference>
<evidence type="ECO:0000256" key="1">
    <source>
        <dbReference type="ARBA" id="ARBA00004651"/>
    </source>
</evidence>
<comment type="subcellular location">
    <subcellularLocation>
        <location evidence="1">Cell membrane</location>
        <topology evidence="1">Multi-pass membrane protein</topology>
    </subcellularLocation>
</comment>
<keyword evidence="4 8" id="KW-1133">Transmembrane helix</keyword>
<dbReference type="OrthoDB" id="6430908at2759"/>
<sequence length="488" mass="52861">MSAFNVAISIMDPGESRVSIYTMFPYKESGEQKVRCGQGSGQIVLVGQVSAWPSVDPKMVAALDPFPDKVPRNLLGCTIRASLSLGLSVSCTRRSFSIENVHNWTLETYIMKSVFEAAALHWNFTPDISMTPDIPTVPLDNGSYTGRLGMLERGDCDVALAPYDLSPRGASLLQPSYVVNQDSFKVHVRCGVTRAGSDAAVSFLLPGSVVAMLFGGLLLVLAVQFWIIRAGQGDDRRSEFSKLLLDNLSTLTEVPLPKGPSRAALRALLGSWLLFVLNFNVVLKSLLTADTTTVTTASRITSVAELQHTKVTAVGYNSRLLVESVATMGFGGDKSMFCEDDTVALCLDRFESDESFAVIRSVIMPASMKCLGGCHYVVDESVAISSTVFYMRRHDPLGRRLSDTVLALHASGIMNYWHRLHRLSRVRAPSDPAAQPDGAAPLRLAAAAWSAGIAVATVAAVCEVAWRRLQQRRGERGRSTIVVLSGSN</sequence>
<evidence type="ECO:0000256" key="6">
    <source>
        <dbReference type="ARBA" id="ARBA00023170"/>
    </source>
</evidence>
<dbReference type="PANTHER" id="PTHR42643:SF30">
    <property type="entry name" value="IONOTROPIC RECEPTOR 40A-RELATED"/>
    <property type="match status" value="1"/>
</dbReference>
<keyword evidence="2" id="KW-1003">Cell membrane</keyword>
<dbReference type="GO" id="GO:0005886">
    <property type="term" value="C:plasma membrane"/>
    <property type="evidence" value="ECO:0007669"/>
    <property type="project" value="UniProtKB-SubCell"/>
</dbReference>
<dbReference type="Proteomes" id="UP000515158">
    <property type="component" value="Unplaced"/>
</dbReference>
<gene>
    <name evidence="10" type="primary">LOC117642635</name>
</gene>
<keyword evidence="3 8" id="KW-0812">Transmembrane</keyword>
<dbReference type="KEGG" id="tpal:117642635"/>
<dbReference type="InterPro" id="IPR052192">
    <property type="entry name" value="Insect_Ionotropic_Sensory_Rcpt"/>
</dbReference>
<keyword evidence="6" id="KW-0675">Receptor</keyword>
<keyword evidence="9" id="KW-1185">Reference proteome</keyword>
<feature type="transmembrane region" description="Helical" evidence="8">
    <location>
        <begin position="446"/>
        <end position="466"/>
    </location>
</feature>
<evidence type="ECO:0000313" key="9">
    <source>
        <dbReference type="Proteomes" id="UP000515158"/>
    </source>
</evidence>
<protein>
    <submittedName>
        <fullName evidence="10">Uncharacterized protein LOC117642635</fullName>
    </submittedName>
</protein>
<evidence type="ECO:0000256" key="7">
    <source>
        <dbReference type="ARBA" id="ARBA00023180"/>
    </source>
</evidence>
<dbReference type="RefSeq" id="XP_034236911.1">
    <property type="nucleotide sequence ID" value="XM_034381020.1"/>
</dbReference>
<organism evidence="10">
    <name type="scientific">Thrips palmi</name>
    <name type="common">Melon thrips</name>
    <dbReference type="NCBI Taxonomy" id="161013"/>
    <lineage>
        <taxon>Eukaryota</taxon>
        <taxon>Metazoa</taxon>
        <taxon>Ecdysozoa</taxon>
        <taxon>Arthropoda</taxon>
        <taxon>Hexapoda</taxon>
        <taxon>Insecta</taxon>
        <taxon>Pterygota</taxon>
        <taxon>Neoptera</taxon>
        <taxon>Paraneoptera</taxon>
        <taxon>Thysanoptera</taxon>
        <taxon>Terebrantia</taxon>
        <taxon>Thripoidea</taxon>
        <taxon>Thripidae</taxon>
        <taxon>Thrips</taxon>
    </lineage>
</organism>